<organism evidence="1 2">
    <name type="scientific">Neotabrizicola shimadae</name>
    <dbReference type="NCBI Taxonomy" id="2807096"/>
    <lineage>
        <taxon>Bacteria</taxon>
        <taxon>Pseudomonadati</taxon>
        <taxon>Pseudomonadota</taxon>
        <taxon>Alphaproteobacteria</taxon>
        <taxon>Rhodobacterales</taxon>
        <taxon>Paracoccaceae</taxon>
        <taxon>Neotabrizicola</taxon>
    </lineage>
</organism>
<gene>
    <name evidence="1" type="ORF">JO391_17695</name>
</gene>
<proteinExistence type="predicted"/>
<keyword evidence="2" id="KW-1185">Reference proteome</keyword>
<protein>
    <submittedName>
        <fullName evidence="1">Uncharacterized protein</fullName>
    </submittedName>
</protein>
<accession>A0A8G0ZV95</accession>
<dbReference type="RefSeq" id="WP_220661749.1">
    <property type="nucleotide sequence ID" value="NZ_CP069370.1"/>
</dbReference>
<dbReference type="Proteomes" id="UP000826300">
    <property type="component" value="Chromosome"/>
</dbReference>
<evidence type="ECO:0000313" key="1">
    <source>
        <dbReference type="EMBL" id="QYZ69531.1"/>
    </source>
</evidence>
<dbReference type="KEGG" id="nsm:JO391_17695"/>
<name>A0A8G0ZV95_9RHOB</name>
<sequence>MSGKKTAKPHRTRSTARDPFACFSEPHLALIVVEDLLDGTGWSAPNHEETVNWRAYLSDTDVLLHSMAMAIAISNRDVQFPQLSIVVGVAGNCFKALRSFQNAPTAQEGFARIEEMRHAALTLSRLAKGGQERQCQQDEDASFMEAMLKTGSPGLHPFLKDLICLAHDAPDLKDASPEECEQARKKAIRRERRLVLFFDLLEEVIGQLTIPAAAAAKTGEIDSRTRQRGAPADKARDWLLIRLMWIWRDFMGKEISVYLKRTSARGANLDPRAPEGSLLQFVSDVLDHLKEPVLPHQLSGLEKKLIELRPLVPKTSLFTS</sequence>
<evidence type="ECO:0000313" key="2">
    <source>
        <dbReference type="Proteomes" id="UP000826300"/>
    </source>
</evidence>
<dbReference type="EMBL" id="CP069370">
    <property type="protein sequence ID" value="QYZ69531.1"/>
    <property type="molecule type" value="Genomic_DNA"/>
</dbReference>
<dbReference type="AlphaFoldDB" id="A0A8G0ZV95"/>
<reference evidence="1" key="1">
    <citation type="submission" date="2021-02" db="EMBL/GenBank/DDBJ databases">
        <title>Rhodobacter shimadae sp. nov., an aerobic anoxygenic phototrophic bacterium isolated from a hot spring.</title>
        <authorList>
            <person name="Muramatsu S."/>
            <person name="Haruta S."/>
            <person name="Hirose S."/>
            <person name="Hanada S."/>
        </authorList>
    </citation>
    <scope>NUCLEOTIDE SEQUENCE</scope>
    <source>
        <strain evidence="1">N10</strain>
    </source>
</reference>